<sequence length="204" mass="23887">MGASLCYQKKTGSNFQSSLIDYTRKYDAAELEIQIIQPEFTPQEMSIAHYTWEKLKKRYSNQVGTEIFRKIFSKCPQVKELFGLQKKADESALGDSRMSRHTVIFQDIIELLIVDLSNKSDTLTQSLVTLGAQHWFFNSRGFRPEYWIVFGETLVNLIRELPLNICQRRLASRSWMKLIIYLLECVQLGYVKQMTTNEEEEEEH</sequence>
<keyword evidence="9" id="KW-1185">Reference proteome</keyword>
<dbReference type="InterPro" id="IPR012292">
    <property type="entry name" value="Globin/Proto"/>
</dbReference>
<name>A0A0V0RX34_9BILA</name>
<dbReference type="AlphaFoldDB" id="A0A0V0RX34"/>
<dbReference type="OrthoDB" id="5856342at2759"/>
<dbReference type="InterPro" id="IPR009050">
    <property type="entry name" value="Globin-like_sf"/>
</dbReference>
<organism evidence="8 9">
    <name type="scientific">Trichinella nelsoni</name>
    <dbReference type="NCBI Taxonomy" id="6336"/>
    <lineage>
        <taxon>Eukaryota</taxon>
        <taxon>Metazoa</taxon>
        <taxon>Ecdysozoa</taxon>
        <taxon>Nematoda</taxon>
        <taxon>Enoplea</taxon>
        <taxon>Dorylaimia</taxon>
        <taxon>Trichinellida</taxon>
        <taxon>Trichinellidae</taxon>
        <taxon>Trichinella</taxon>
    </lineage>
</organism>
<comment type="caution">
    <text evidence="8">The sequence shown here is derived from an EMBL/GenBank/DDBJ whole genome shotgun (WGS) entry which is preliminary data.</text>
</comment>
<evidence type="ECO:0000256" key="5">
    <source>
        <dbReference type="ARBA" id="ARBA00023004"/>
    </source>
</evidence>
<dbReference type="GO" id="GO:0005344">
    <property type="term" value="F:oxygen carrier activity"/>
    <property type="evidence" value="ECO:0007669"/>
    <property type="project" value="UniProtKB-KW"/>
</dbReference>
<evidence type="ECO:0000256" key="4">
    <source>
        <dbReference type="ARBA" id="ARBA00022723"/>
    </source>
</evidence>
<keyword evidence="2 6" id="KW-0349">Heme</keyword>
<dbReference type="InterPro" id="IPR000971">
    <property type="entry name" value="Globin"/>
</dbReference>
<accession>A0A0V0RX34</accession>
<evidence type="ECO:0000259" key="7">
    <source>
        <dbReference type="PROSITE" id="PS01033"/>
    </source>
</evidence>
<dbReference type="SUPFAM" id="SSF46458">
    <property type="entry name" value="Globin-like"/>
    <property type="match status" value="1"/>
</dbReference>
<dbReference type="GO" id="GO:0019825">
    <property type="term" value="F:oxygen binding"/>
    <property type="evidence" value="ECO:0007669"/>
    <property type="project" value="InterPro"/>
</dbReference>
<dbReference type="InterPro" id="IPR050532">
    <property type="entry name" value="Globin-like_OT"/>
</dbReference>
<dbReference type="GO" id="GO:0020037">
    <property type="term" value="F:heme binding"/>
    <property type="evidence" value="ECO:0007669"/>
    <property type="project" value="InterPro"/>
</dbReference>
<keyword evidence="1 6" id="KW-0813">Transport</keyword>
<evidence type="ECO:0000256" key="1">
    <source>
        <dbReference type="ARBA" id="ARBA00022448"/>
    </source>
</evidence>
<reference evidence="8 9" key="1">
    <citation type="submission" date="2015-01" db="EMBL/GenBank/DDBJ databases">
        <title>Evolution of Trichinella species and genotypes.</title>
        <authorList>
            <person name="Korhonen P.K."/>
            <person name="Edoardo P."/>
            <person name="Giuseppe L.R."/>
            <person name="Gasser R.B."/>
        </authorList>
    </citation>
    <scope>NUCLEOTIDE SEQUENCE [LARGE SCALE GENOMIC DNA]</scope>
    <source>
        <strain evidence="8">ISS37</strain>
    </source>
</reference>
<dbReference type="CDD" id="cd01040">
    <property type="entry name" value="Mb-like"/>
    <property type="match status" value="1"/>
</dbReference>
<keyword evidence="4" id="KW-0479">Metal-binding</keyword>
<evidence type="ECO:0000256" key="6">
    <source>
        <dbReference type="RuleBase" id="RU000356"/>
    </source>
</evidence>
<evidence type="ECO:0000256" key="3">
    <source>
        <dbReference type="ARBA" id="ARBA00022621"/>
    </source>
</evidence>
<feature type="domain" description="Globin" evidence="7">
    <location>
        <begin position="39"/>
        <end position="191"/>
    </location>
</feature>
<evidence type="ECO:0000256" key="2">
    <source>
        <dbReference type="ARBA" id="ARBA00022617"/>
    </source>
</evidence>
<evidence type="ECO:0000313" key="9">
    <source>
        <dbReference type="Proteomes" id="UP000054630"/>
    </source>
</evidence>
<dbReference type="InterPro" id="IPR044399">
    <property type="entry name" value="Mb-like_M"/>
</dbReference>
<dbReference type="Pfam" id="PF00042">
    <property type="entry name" value="Globin"/>
    <property type="match status" value="1"/>
</dbReference>
<dbReference type="GO" id="GO:0046872">
    <property type="term" value="F:metal ion binding"/>
    <property type="evidence" value="ECO:0007669"/>
    <property type="project" value="UniProtKB-KW"/>
</dbReference>
<dbReference type="EMBL" id="JYDL01000065">
    <property type="protein sequence ID" value="KRX18967.1"/>
    <property type="molecule type" value="Genomic_DNA"/>
</dbReference>
<protein>
    <recommendedName>
        <fullName evidence="7">Globin domain-containing protein</fullName>
    </recommendedName>
</protein>
<dbReference type="PANTHER" id="PTHR46458">
    <property type="entry name" value="BLR2807 PROTEIN"/>
    <property type="match status" value="1"/>
</dbReference>
<dbReference type="STRING" id="6336.A0A0V0RX34"/>
<keyword evidence="3 6" id="KW-0561">Oxygen transport</keyword>
<dbReference type="Gene3D" id="1.10.490.10">
    <property type="entry name" value="Globins"/>
    <property type="match status" value="1"/>
</dbReference>
<keyword evidence="5" id="KW-0408">Iron</keyword>
<dbReference type="Proteomes" id="UP000054630">
    <property type="component" value="Unassembled WGS sequence"/>
</dbReference>
<gene>
    <name evidence="8" type="ORF">T07_8704</name>
</gene>
<evidence type="ECO:0000313" key="8">
    <source>
        <dbReference type="EMBL" id="KRX18967.1"/>
    </source>
</evidence>
<dbReference type="PANTHER" id="PTHR46458:SF1">
    <property type="entry name" value="GEO09476P1"/>
    <property type="match status" value="1"/>
</dbReference>
<comment type="similarity">
    <text evidence="6">Belongs to the globin family.</text>
</comment>
<proteinExistence type="inferred from homology"/>
<dbReference type="PROSITE" id="PS01033">
    <property type="entry name" value="GLOBIN"/>
    <property type="match status" value="1"/>
</dbReference>